<reference evidence="2" key="1">
    <citation type="submission" date="2021-01" db="EMBL/GenBank/DDBJ databases">
        <authorList>
            <person name="Corre E."/>
            <person name="Pelletier E."/>
            <person name="Niang G."/>
            <person name="Scheremetjew M."/>
            <person name="Finn R."/>
            <person name="Kale V."/>
            <person name="Holt S."/>
            <person name="Cochrane G."/>
            <person name="Meng A."/>
            <person name="Brown T."/>
            <person name="Cohen L."/>
        </authorList>
    </citation>
    <scope>NUCLEOTIDE SEQUENCE</scope>
    <source>
        <strain evidence="2">OF101</strain>
    </source>
</reference>
<evidence type="ECO:0000256" key="1">
    <source>
        <dbReference type="SAM" id="Phobius"/>
    </source>
</evidence>
<sequence length="245" mass="27570">MIPEAIPKLLRPRPITQVCCGCPVVVGVYFLLVVNLVVNVLFVVATVAHVIYNDQAWSVFFGDSMTTTTWTGGFMLGGIPFILVGLWGTCIRSEVMVRLYMYYFVVLSCVCFVWSVVEFLIPMTCRNLPDTSAKAHLCGMTRIVNLGTFFFFTVILAYFLAVVLSYANYLAFESNDLSEIRTKKVMWKFTHPWLEKVHKEQVDSHIDKFSSAYYSTAYGGFEGIGGSSRIFNGTYHETTYPLGAV</sequence>
<evidence type="ECO:0000313" key="2">
    <source>
        <dbReference type="EMBL" id="CAD9109590.1"/>
    </source>
</evidence>
<keyword evidence="1" id="KW-0472">Membrane</keyword>
<proteinExistence type="predicted"/>
<protein>
    <submittedName>
        <fullName evidence="2">Uncharacterized protein</fullName>
    </submittedName>
</protein>
<dbReference type="EMBL" id="HBGE01019505">
    <property type="protein sequence ID" value="CAD9109590.1"/>
    <property type="molecule type" value="Transcribed_RNA"/>
</dbReference>
<organism evidence="2">
    <name type="scientific">Alexandrium catenella</name>
    <name type="common">Red tide dinoflagellate</name>
    <name type="synonym">Gonyaulax catenella</name>
    <dbReference type="NCBI Taxonomy" id="2925"/>
    <lineage>
        <taxon>Eukaryota</taxon>
        <taxon>Sar</taxon>
        <taxon>Alveolata</taxon>
        <taxon>Dinophyceae</taxon>
        <taxon>Gonyaulacales</taxon>
        <taxon>Pyrocystaceae</taxon>
        <taxon>Alexandrium</taxon>
    </lineage>
</organism>
<feature type="transmembrane region" description="Helical" evidence="1">
    <location>
        <begin position="100"/>
        <end position="121"/>
    </location>
</feature>
<name>A0A7S1LPF4_ALECA</name>
<feature type="transmembrane region" description="Helical" evidence="1">
    <location>
        <begin position="70"/>
        <end position="88"/>
    </location>
</feature>
<feature type="transmembrane region" description="Helical" evidence="1">
    <location>
        <begin position="21"/>
        <end position="50"/>
    </location>
</feature>
<keyword evidence="1" id="KW-1133">Transmembrane helix</keyword>
<feature type="transmembrane region" description="Helical" evidence="1">
    <location>
        <begin position="149"/>
        <end position="172"/>
    </location>
</feature>
<dbReference type="AlphaFoldDB" id="A0A7S1LPF4"/>
<accession>A0A7S1LPF4</accession>
<gene>
    <name evidence="2" type="ORF">ACAT0790_LOCUS11694</name>
</gene>
<keyword evidence="1" id="KW-0812">Transmembrane</keyword>